<dbReference type="RefSeq" id="WP_163493651.1">
    <property type="nucleotide sequence ID" value="NZ_CP048711.1"/>
</dbReference>
<evidence type="ECO:0000256" key="4">
    <source>
        <dbReference type="ARBA" id="ARBA00022598"/>
    </source>
</evidence>
<dbReference type="SMART" id="SM00532">
    <property type="entry name" value="LIGANc"/>
    <property type="match status" value="1"/>
</dbReference>
<keyword evidence="14" id="KW-0464">Manganese</keyword>
<dbReference type="FunFam" id="1.10.150.20:FF:000007">
    <property type="entry name" value="DNA ligase"/>
    <property type="match status" value="1"/>
</dbReference>
<keyword evidence="10 14" id="KW-0520">NAD</keyword>
<proteinExistence type="inferred from homology"/>
<dbReference type="InterPro" id="IPR041663">
    <property type="entry name" value="DisA/LigA_HHH"/>
</dbReference>
<evidence type="ECO:0000256" key="10">
    <source>
        <dbReference type="ARBA" id="ARBA00023027"/>
    </source>
</evidence>
<dbReference type="InterPro" id="IPR001679">
    <property type="entry name" value="DNA_ligase"/>
</dbReference>
<evidence type="ECO:0000256" key="14">
    <source>
        <dbReference type="HAMAP-Rule" id="MF_01588"/>
    </source>
</evidence>
<dbReference type="Pfam" id="PF14520">
    <property type="entry name" value="HHH_5"/>
    <property type="match status" value="1"/>
</dbReference>
<dbReference type="FunFam" id="2.40.50.140:FF:000012">
    <property type="entry name" value="DNA ligase"/>
    <property type="match status" value="1"/>
</dbReference>
<dbReference type="InterPro" id="IPR018239">
    <property type="entry name" value="DNA_ligase_AS"/>
</dbReference>
<feature type="binding site" evidence="14">
    <location>
        <position position="116"/>
    </location>
    <ligand>
        <name>NAD(+)</name>
        <dbReference type="ChEBI" id="CHEBI:57540"/>
    </ligand>
</feature>
<gene>
    <name evidence="14 17" type="primary">ligA</name>
    <name evidence="17" type="ORF">G3T16_02265</name>
</gene>
<keyword evidence="4 14" id="KW-0436">Ligase</keyword>
<dbReference type="AlphaFoldDB" id="A0A6C0TX84"/>
<keyword evidence="6 14" id="KW-0479">Metal-binding</keyword>
<dbReference type="SUPFAM" id="SSF56091">
    <property type="entry name" value="DNA ligase/mRNA capping enzyme, catalytic domain"/>
    <property type="match status" value="1"/>
</dbReference>
<comment type="function">
    <text evidence="1 14">DNA ligase that catalyzes the formation of phosphodiester linkages between 5'-phosphoryl and 3'-hydroxyl groups in double-stranded DNA using NAD as a coenzyme and as the energy source for the reaction. It is essential for DNA replication and repair of damaged DNA.</text>
</comment>
<evidence type="ECO:0000313" key="17">
    <source>
        <dbReference type="EMBL" id="QIB64401.1"/>
    </source>
</evidence>
<dbReference type="InterPro" id="IPR013839">
    <property type="entry name" value="DNAligase_adenylation"/>
</dbReference>
<feature type="binding site" evidence="14">
    <location>
        <position position="435"/>
    </location>
    <ligand>
        <name>Zn(2+)</name>
        <dbReference type="ChEBI" id="CHEBI:29105"/>
    </ligand>
</feature>
<dbReference type="InterPro" id="IPR012340">
    <property type="entry name" value="NA-bd_OB-fold"/>
</dbReference>
<evidence type="ECO:0000256" key="5">
    <source>
        <dbReference type="ARBA" id="ARBA00022705"/>
    </source>
</evidence>
<feature type="binding site" evidence="14">
    <location>
        <begin position="34"/>
        <end position="38"/>
    </location>
    <ligand>
        <name>NAD(+)</name>
        <dbReference type="ChEBI" id="CHEBI:57540"/>
    </ligand>
</feature>
<dbReference type="InterPro" id="IPR013840">
    <property type="entry name" value="DNAligase_N"/>
</dbReference>
<dbReference type="InterPro" id="IPR003583">
    <property type="entry name" value="Hlx-hairpin-Hlx_DNA-bd_motif"/>
</dbReference>
<dbReference type="GO" id="GO:0006281">
    <property type="term" value="P:DNA repair"/>
    <property type="evidence" value="ECO:0007669"/>
    <property type="project" value="UniProtKB-KW"/>
</dbReference>
<keyword evidence="5 14" id="KW-0235">DNA replication</keyword>
<evidence type="ECO:0000256" key="2">
    <source>
        <dbReference type="ARBA" id="ARBA00012722"/>
    </source>
</evidence>
<dbReference type="InterPro" id="IPR010994">
    <property type="entry name" value="RuvA_2-like"/>
</dbReference>
<dbReference type="SUPFAM" id="SSF47781">
    <property type="entry name" value="RuvA domain 2-like"/>
    <property type="match status" value="1"/>
</dbReference>
<dbReference type="PROSITE" id="PS50172">
    <property type="entry name" value="BRCT"/>
    <property type="match status" value="1"/>
</dbReference>
<dbReference type="InterPro" id="IPR001357">
    <property type="entry name" value="BRCT_dom"/>
</dbReference>
<keyword evidence="9 14" id="KW-0460">Magnesium</keyword>
<evidence type="ECO:0000256" key="8">
    <source>
        <dbReference type="ARBA" id="ARBA00022833"/>
    </source>
</evidence>
<dbReference type="FunFam" id="1.10.150.20:FF:000006">
    <property type="entry name" value="DNA ligase"/>
    <property type="match status" value="1"/>
</dbReference>
<dbReference type="CDD" id="cd00114">
    <property type="entry name" value="LIGANc"/>
    <property type="match status" value="1"/>
</dbReference>
<dbReference type="FunFam" id="3.30.470.30:FF:000001">
    <property type="entry name" value="DNA ligase"/>
    <property type="match status" value="1"/>
</dbReference>
<keyword evidence="8 14" id="KW-0862">Zinc</keyword>
<evidence type="ECO:0000256" key="6">
    <source>
        <dbReference type="ARBA" id="ARBA00022723"/>
    </source>
</evidence>
<comment type="similarity">
    <text evidence="13 14">Belongs to the NAD-dependent DNA ligase family. LigA subfamily.</text>
</comment>
<evidence type="ECO:0000256" key="11">
    <source>
        <dbReference type="ARBA" id="ARBA00023204"/>
    </source>
</evidence>
<dbReference type="PANTHER" id="PTHR23389">
    <property type="entry name" value="CHROMOSOME TRANSMISSION FIDELITY FACTOR 18"/>
    <property type="match status" value="1"/>
</dbReference>
<name>A0A6C0TX84_9GAMM</name>
<dbReference type="Pfam" id="PF03119">
    <property type="entry name" value="DNA_ligase_ZBD"/>
    <property type="match status" value="1"/>
</dbReference>
<dbReference type="PIRSF" id="PIRSF001604">
    <property type="entry name" value="LigA"/>
    <property type="match status" value="1"/>
</dbReference>
<dbReference type="NCBIfam" id="TIGR00575">
    <property type="entry name" value="dnlj"/>
    <property type="match status" value="1"/>
</dbReference>
<evidence type="ECO:0000256" key="7">
    <source>
        <dbReference type="ARBA" id="ARBA00022763"/>
    </source>
</evidence>
<dbReference type="Gene3D" id="3.40.50.10190">
    <property type="entry name" value="BRCT domain"/>
    <property type="match status" value="1"/>
</dbReference>
<evidence type="ECO:0000256" key="3">
    <source>
        <dbReference type="ARBA" id="ARBA00013308"/>
    </source>
</evidence>
<evidence type="ECO:0000256" key="1">
    <source>
        <dbReference type="ARBA" id="ARBA00004067"/>
    </source>
</evidence>
<feature type="binding site" evidence="14">
    <location>
        <position position="293"/>
    </location>
    <ligand>
        <name>NAD(+)</name>
        <dbReference type="ChEBI" id="CHEBI:57540"/>
    </ligand>
</feature>
<dbReference type="KEGG" id="kim:G3T16_02265"/>
<feature type="binding site" evidence="14">
    <location>
        <position position="317"/>
    </location>
    <ligand>
        <name>NAD(+)</name>
        <dbReference type="ChEBI" id="CHEBI:57540"/>
    </ligand>
</feature>
<feature type="binding site" evidence="14">
    <location>
        <position position="414"/>
    </location>
    <ligand>
        <name>Zn(2+)</name>
        <dbReference type="ChEBI" id="CHEBI:29105"/>
    </ligand>
</feature>
<dbReference type="EMBL" id="CP048711">
    <property type="protein sequence ID" value="QIB64401.1"/>
    <property type="molecule type" value="Genomic_DNA"/>
</dbReference>
<dbReference type="EC" id="6.5.1.2" evidence="2 14"/>
<keyword evidence="18" id="KW-1185">Reference proteome</keyword>
<feature type="binding site" evidence="14">
    <location>
        <position position="411"/>
    </location>
    <ligand>
        <name>Zn(2+)</name>
        <dbReference type="ChEBI" id="CHEBI:29105"/>
    </ligand>
</feature>
<evidence type="ECO:0000256" key="12">
    <source>
        <dbReference type="ARBA" id="ARBA00034005"/>
    </source>
</evidence>
<dbReference type="SMART" id="SM00292">
    <property type="entry name" value="BRCT"/>
    <property type="match status" value="1"/>
</dbReference>
<accession>A0A6C0TX84</accession>
<comment type="caution">
    <text evidence="14">Lacks conserved residue(s) required for the propagation of feature annotation.</text>
</comment>
<dbReference type="InterPro" id="IPR004149">
    <property type="entry name" value="Znf_DNAligase_C4"/>
</dbReference>
<dbReference type="GO" id="GO:0046872">
    <property type="term" value="F:metal ion binding"/>
    <property type="evidence" value="ECO:0007669"/>
    <property type="project" value="UniProtKB-KW"/>
</dbReference>
<evidence type="ECO:0000256" key="13">
    <source>
        <dbReference type="ARBA" id="ARBA00060881"/>
    </source>
</evidence>
<dbReference type="PROSITE" id="PS01055">
    <property type="entry name" value="DNA_LIGASE_N1"/>
    <property type="match status" value="1"/>
</dbReference>
<feature type="domain" description="BRCT" evidence="16">
    <location>
        <begin position="594"/>
        <end position="670"/>
    </location>
</feature>
<dbReference type="Gene3D" id="1.10.150.20">
    <property type="entry name" value="5' to 3' exonuclease, C-terminal subdomain"/>
    <property type="match status" value="2"/>
</dbReference>
<feature type="binding site" evidence="14">
    <location>
        <position position="139"/>
    </location>
    <ligand>
        <name>NAD(+)</name>
        <dbReference type="ChEBI" id="CHEBI:57540"/>
    </ligand>
</feature>
<dbReference type="Pfam" id="PF01653">
    <property type="entry name" value="DNA_ligase_aden"/>
    <property type="match status" value="1"/>
</dbReference>
<feature type="active site" description="N6-AMP-lysine intermediate" evidence="14">
    <location>
        <position position="118"/>
    </location>
</feature>
<protein>
    <recommendedName>
        <fullName evidence="3 14">DNA ligase</fullName>
        <ecNumber evidence="2 14">6.5.1.2</ecNumber>
    </recommendedName>
    <alternativeName>
        <fullName evidence="14">Polydeoxyribonucleotide synthase [NAD(+)]</fullName>
    </alternativeName>
</protein>
<dbReference type="GO" id="GO:0003677">
    <property type="term" value="F:DNA binding"/>
    <property type="evidence" value="ECO:0007669"/>
    <property type="project" value="InterPro"/>
</dbReference>
<dbReference type="SUPFAM" id="SSF52113">
    <property type="entry name" value="BRCT domain"/>
    <property type="match status" value="1"/>
</dbReference>
<dbReference type="PANTHER" id="PTHR23389:SF9">
    <property type="entry name" value="DNA LIGASE"/>
    <property type="match status" value="1"/>
</dbReference>
<comment type="cofactor">
    <cofactor evidence="14">
        <name>Mg(2+)</name>
        <dbReference type="ChEBI" id="CHEBI:18420"/>
    </cofactor>
    <cofactor evidence="14">
        <name>Mn(2+)</name>
        <dbReference type="ChEBI" id="CHEBI:29035"/>
    </cofactor>
</comment>
<dbReference type="Pfam" id="PF12826">
    <property type="entry name" value="HHH_2"/>
    <property type="match status" value="1"/>
</dbReference>
<dbReference type="Gene3D" id="1.10.287.610">
    <property type="entry name" value="Helix hairpin bin"/>
    <property type="match status" value="1"/>
</dbReference>
<dbReference type="Pfam" id="PF00533">
    <property type="entry name" value="BRCT"/>
    <property type="match status" value="1"/>
</dbReference>
<dbReference type="HAMAP" id="MF_01588">
    <property type="entry name" value="DNA_ligase_A"/>
    <property type="match status" value="1"/>
</dbReference>
<feature type="binding site" evidence="14">
    <location>
        <position position="176"/>
    </location>
    <ligand>
        <name>NAD(+)</name>
        <dbReference type="ChEBI" id="CHEBI:57540"/>
    </ligand>
</feature>
<dbReference type="NCBIfam" id="NF005932">
    <property type="entry name" value="PRK07956.1"/>
    <property type="match status" value="1"/>
</dbReference>
<feature type="binding site" evidence="14">
    <location>
        <begin position="83"/>
        <end position="84"/>
    </location>
    <ligand>
        <name>NAD(+)</name>
        <dbReference type="ChEBI" id="CHEBI:57540"/>
    </ligand>
</feature>
<sequence>MATAEIERELASLRTRLEDWNYQYHVLDAPSVPDAEYDRQMLRLRELEAEYPHLVTPDSPSQRVGAGPLAQFSQVRHELPMLSLDNAFSREELLDFNRRLLDRLGASADPVEFACEPKLDGIAVSLLYREGILERGATRGDGSTGEDITHNVRTIASVPLRLRGEGFPSLLEVRGEIYLPRAGFEQLNAEARERGEKLFVNPRNAAAGSLRQLDSRLTARRPLQMCCYSVGLFEGAELPARQSDVLEQLRAWGLRINSESRVERGIEACDAYYEELAARRASLPYDIDGIVFKVNDLALQRRLGFVSRAPRWAIARKFPAQEELTRVLAVEFQVGRTGAITPVARLEPVFVGGVTVSNATLHNADEVERLGVQIGDQVIVRRAGDVIPQIVSVVTQARPADAKPVTFPDACPVCGSVVERAADEAVLRCMGGLVCPAQQKAAIRHFASRRALDIEGLGEKLVEQLVDRGLAGNVADIYRLSREQWLSLERLGEKSADNLLAALEESKSTTLARFIFALGIREVGEATAAGLARHFGNWEALLDASEEALLEVPDVGPVVADHLRQFFDSKDSLAVVDALRAAGVHWPDVEPVAAEELPLAGQTWVVTGKLETLGRNEAKACLEELGAKVAGSVSARTHTVVAGPGAGSKLGRATELEVPVIDEAGLLELLAEHGIKL</sequence>
<organism evidence="17 18">
    <name type="scientific">Kineobactrum salinum</name>
    <dbReference type="NCBI Taxonomy" id="2708301"/>
    <lineage>
        <taxon>Bacteria</taxon>
        <taxon>Pseudomonadati</taxon>
        <taxon>Pseudomonadota</taxon>
        <taxon>Gammaproteobacteria</taxon>
        <taxon>Cellvibrionales</taxon>
        <taxon>Halieaceae</taxon>
        <taxon>Kineobactrum</taxon>
    </lineage>
</organism>
<dbReference type="Gene3D" id="2.40.50.140">
    <property type="entry name" value="Nucleic acid-binding proteins"/>
    <property type="match status" value="1"/>
</dbReference>
<dbReference type="Pfam" id="PF03120">
    <property type="entry name" value="OB_DNA_ligase"/>
    <property type="match status" value="1"/>
</dbReference>
<dbReference type="SUPFAM" id="SSF50249">
    <property type="entry name" value="Nucleic acid-binding proteins"/>
    <property type="match status" value="1"/>
</dbReference>
<evidence type="ECO:0000259" key="16">
    <source>
        <dbReference type="PROSITE" id="PS50172"/>
    </source>
</evidence>
<dbReference type="Gene3D" id="3.30.470.30">
    <property type="entry name" value="DNA ligase/mRNA capping enzyme"/>
    <property type="match status" value="1"/>
</dbReference>
<dbReference type="FunFam" id="1.10.287.610:FF:000002">
    <property type="entry name" value="DNA ligase"/>
    <property type="match status" value="1"/>
</dbReference>
<dbReference type="InterPro" id="IPR004150">
    <property type="entry name" value="NAD_DNA_ligase_OB"/>
</dbReference>
<dbReference type="Proteomes" id="UP000477680">
    <property type="component" value="Chromosome"/>
</dbReference>
<dbReference type="InterPro" id="IPR036420">
    <property type="entry name" value="BRCT_dom_sf"/>
</dbReference>
<evidence type="ECO:0000256" key="9">
    <source>
        <dbReference type="ARBA" id="ARBA00022842"/>
    </source>
</evidence>
<dbReference type="Gene3D" id="6.20.10.30">
    <property type="match status" value="1"/>
</dbReference>
<evidence type="ECO:0000313" key="18">
    <source>
        <dbReference type="Proteomes" id="UP000477680"/>
    </source>
</evidence>
<dbReference type="GO" id="GO:0005829">
    <property type="term" value="C:cytosol"/>
    <property type="evidence" value="ECO:0007669"/>
    <property type="project" value="TreeGrafter"/>
</dbReference>
<reference evidence="17 18" key="1">
    <citation type="submission" date="2020-02" db="EMBL/GenBank/DDBJ databases">
        <title>Genome sequencing for Kineobactrum sp. M2.</title>
        <authorList>
            <person name="Park S.-J."/>
        </authorList>
    </citation>
    <scope>NUCLEOTIDE SEQUENCE [LARGE SCALE GENOMIC DNA]</scope>
    <source>
        <strain evidence="17 18">M2</strain>
    </source>
</reference>
<dbReference type="GO" id="GO:0003911">
    <property type="term" value="F:DNA ligase (NAD+) activity"/>
    <property type="evidence" value="ECO:0007669"/>
    <property type="project" value="UniProtKB-UniRule"/>
</dbReference>
<dbReference type="PROSITE" id="PS01056">
    <property type="entry name" value="DNA_LIGASE_N2"/>
    <property type="match status" value="1"/>
</dbReference>
<keyword evidence="11 14" id="KW-0234">DNA repair</keyword>
<dbReference type="InterPro" id="IPR033136">
    <property type="entry name" value="DNA_ligase_CS"/>
</dbReference>
<dbReference type="GO" id="GO:0006260">
    <property type="term" value="P:DNA replication"/>
    <property type="evidence" value="ECO:0007669"/>
    <property type="project" value="UniProtKB-KW"/>
</dbReference>
<comment type="catalytic activity">
    <reaction evidence="12 14 15">
        <text>NAD(+) + (deoxyribonucleotide)n-3'-hydroxyl + 5'-phospho-(deoxyribonucleotide)m = (deoxyribonucleotide)n+m + AMP + beta-nicotinamide D-nucleotide.</text>
        <dbReference type="EC" id="6.5.1.2"/>
    </reaction>
</comment>
<dbReference type="SMART" id="SM00278">
    <property type="entry name" value="HhH1"/>
    <property type="match status" value="4"/>
</dbReference>
<evidence type="ECO:0000256" key="15">
    <source>
        <dbReference type="RuleBase" id="RU000618"/>
    </source>
</evidence>
<keyword evidence="7 14" id="KW-0227">DNA damage</keyword>